<accession>A0A7K8SFA4</accession>
<dbReference type="AlphaFoldDB" id="A0A7K8SFA4"/>
<evidence type="ECO:0000256" key="1">
    <source>
        <dbReference type="ARBA" id="ARBA00022679"/>
    </source>
</evidence>
<evidence type="ECO:0000259" key="7">
    <source>
        <dbReference type="PROSITE" id="PS50994"/>
    </source>
</evidence>
<keyword evidence="6" id="KW-0695">RNA-directed DNA polymerase</keyword>
<keyword evidence="3" id="KW-0540">Nuclease</keyword>
<protein>
    <submittedName>
        <fullName evidence="8">POK19 protein</fullName>
    </submittedName>
</protein>
<proteinExistence type="predicted"/>
<keyword evidence="1" id="KW-0808">Transferase</keyword>
<dbReference type="Proteomes" id="UP000574210">
    <property type="component" value="Unassembled WGS sequence"/>
</dbReference>
<keyword evidence="9" id="KW-1185">Reference proteome</keyword>
<dbReference type="GO" id="GO:0003964">
    <property type="term" value="F:RNA-directed DNA polymerase activity"/>
    <property type="evidence" value="ECO:0007669"/>
    <property type="project" value="UniProtKB-KW"/>
</dbReference>
<dbReference type="SUPFAM" id="SSF53098">
    <property type="entry name" value="Ribonuclease H-like"/>
    <property type="match status" value="1"/>
</dbReference>
<dbReference type="PROSITE" id="PS50994">
    <property type="entry name" value="INTEGRASE"/>
    <property type="match status" value="1"/>
</dbReference>
<evidence type="ECO:0000256" key="4">
    <source>
        <dbReference type="ARBA" id="ARBA00022759"/>
    </source>
</evidence>
<dbReference type="InterPro" id="IPR001584">
    <property type="entry name" value="Integrase_cat-core"/>
</dbReference>
<dbReference type="PANTHER" id="PTHR41694:SF3">
    <property type="entry name" value="RNA-DIRECTED DNA POLYMERASE-RELATED"/>
    <property type="match status" value="1"/>
</dbReference>
<feature type="non-terminal residue" evidence="8">
    <location>
        <position position="64"/>
    </location>
</feature>
<dbReference type="InterPro" id="IPR012337">
    <property type="entry name" value="RNaseH-like_sf"/>
</dbReference>
<dbReference type="InterPro" id="IPR036397">
    <property type="entry name" value="RNaseH_sf"/>
</dbReference>
<organism evidence="8 9">
    <name type="scientific">Rhodinocichla rosea</name>
    <dbReference type="NCBI Taxonomy" id="58203"/>
    <lineage>
        <taxon>Eukaryota</taxon>
        <taxon>Metazoa</taxon>
        <taxon>Chordata</taxon>
        <taxon>Craniata</taxon>
        <taxon>Vertebrata</taxon>
        <taxon>Euteleostomi</taxon>
        <taxon>Archelosauria</taxon>
        <taxon>Archosauria</taxon>
        <taxon>Dinosauria</taxon>
        <taxon>Saurischia</taxon>
        <taxon>Theropoda</taxon>
        <taxon>Coelurosauria</taxon>
        <taxon>Aves</taxon>
        <taxon>Neognathae</taxon>
        <taxon>Neoaves</taxon>
        <taxon>Telluraves</taxon>
        <taxon>Australaves</taxon>
        <taxon>Passeriformes</taxon>
        <taxon>Thraupidae</taxon>
        <taxon>Rhodinocichla</taxon>
    </lineage>
</organism>
<evidence type="ECO:0000313" key="8">
    <source>
        <dbReference type="EMBL" id="NXF28048.1"/>
    </source>
</evidence>
<dbReference type="GO" id="GO:0016787">
    <property type="term" value="F:hydrolase activity"/>
    <property type="evidence" value="ECO:0007669"/>
    <property type="project" value="UniProtKB-KW"/>
</dbReference>
<comment type="caution">
    <text evidence="8">The sequence shown here is derived from an EMBL/GenBank/DDBJ whole genome shotgun (WGS) entry which is preliminary data.</text>
</comment>
<sequence>HHVEKYLYHCFAGLRVPLAIKTDNDPAYCSLKFQRFCNLWGIQRDTRIPHNPTDQAIIEQAHQM</sequence>
<dbReference type="EMBL" id="VWYZ01001213">
    <property type="protein sequence ID" value="NXF28048.1"/>
    <property type="molecule type" value="Genomic_DNA"/>
</dbReference>
<evidence type="ECO:0000256" key="5">
    <source>
        <dbReference type="ARBA" id="ARBA00022801"/>
    </source>
</evidence>
<feature type="domain" description="Integrase catalytic" evidence="7">
    <location>
        <begin position="1"/>
        <end position="64"/>
    </location>
</feature>
<name>A0A7K8SFA4_9PASS</name>
<dbReference type="GO" id="GO:0035613">
    <property type="term" value="F:RNA stem-loop binding"/>
    <property type="evidence" value="ECO:0007669"/>
    <property type="project" value="TreeGrafter"/>
</dbReference>
<evidence type="ECO:0000256" key="2">
    <source>
        <dbReference type="ARBA" id="ARBA00022695"/>
    </source>
</evidence>
<dbReference type="GO" id="GO:0015074">
    <property type="term" value="P:DNA integration"/>
    <property type="evidence" value="ECO:0007669"/>
    <property type="project" value="InterPro"/>
</dbReference>
<evidence type="ECO:0000256" key="6">
    <source>
        <dbReference type="ARBA" id="ARBA00022918"/>
    </source>
</evidence>
<keyword evidence="4" id="KW-0255">Endonuclease</keyword>
<dbReference type="GO" id="GO:0004519">
    <property type="term" value="F:endonuclease activity"/>
    <property type="evidence" value="ECO:0007669"/>
    <property type="project" value="UniProtKB-KW"/>
</dbReference>
<evidence type="ECO:0000256" key="3">
    <source>
        <dbReference type="ARBA" id="ARBA00022722"/>
    </source>
</evidence>
<feature type="non-terminal residue" evidence="8">
    <location>
        <position position="1"/>
    </location>
</feature>
<keyword evidence="5" id="KW-0378">Hydrolase</keyword>
<gene>
    <name evidence="8" type="primary">Ervk19_3</name>
    <name evidence="8" type="ORF">RHOROS_R15537</name>
</gene>
<dbReference type="Gene3D" id="3.30.420.10">
    <property type="entry name" value="Ribonuclease H-like superfamily/Ribonuclease H"/>
    <property type="match status" value="1"/>
</dbReference>
<evidence type="ECO:0000313" key="9">
    <source>
        <dbReference type="Proteomes" id="UP000574210"/>
    </source>
</evidence>
<reference evidence="8 9" key="1">
    <citation type="submission" date="2019-09" db="EMBL/GenBank/DDBJ databases">
        <title>Bird 10,000 Genomes (B10K) Project - Family phase.</title>
        <authorList>
            <person name="Zhang G."/>
        </authorList>
    </citation>
    <scope>NUCLEOTIDE SEQUENCE [LARGE SCALE GENOMIC DNA]</scope>
    <source>
        <strain evidence="8">B10K-CU-031-12</strain>
        <tissue evidence="8">Muscle</tissue>
    </source>
</reference>
<keyword evidence="2" id="KW-0548">Nucleotidyltransferase</keyword>
<dbReference type="PANTHER" id="PTHR41694">
    <property type="entry name" value="ENDOGENOUS RETROVIRUS GROUP K MEMBER POL PROTEIN"/>
    <property type="match status" value="1"/>
</dbReference>